<evidence type="ECO:0000313" key="8">
    <source>
        <dbReference type="Proteomes" id="UP000240830"/>
    </source>
</evidence>
<comment type="similarity">
    <text evidence="1 6">Belongs to the V-ATPase C subunit family.</text>
</comment>
<accession>A0A2H9TIX5</accession>
<dbReference type="InterPro" id="IPR036132">
    <property type="entry name" value="Vac_ATP_synth_c_sf"/>
</dbReference>
<dbReference type="Gene3D" id="1.20.1460.10">
    <property type="entry name" value="subunit c (vma5p) of the yeast v-atpase, domain 2"/>
    <property type="match status" value="1"/>
</dbReference>
<dbReference type="STRING" id="1246581.A0A2H9TIX5"/>
<keyword evidence="4 6" id="KW-0406">Ion transport</keyword>
<dbReference type="OrthoDB" id="6605928at2759"/>
<name>A0A2H9TIX5_9FUNG</name>
<comment type="function">
    <text evidence="6">Subunit of the V1 complex of vacuolar(H+)-ATPase (V-ATPase), a multisubunit enzyme composed of a peripheral complex (V1) that hydrolyzes ATP and a membrane integral complex (V0) that translocates protons. V-ATPase is responsible for acidifying and maintaining the pH of intracellular compartments and in some cell types, is targeted to the plasma membrane, where it is responsible for acidifying the extracellular environment. Subunit C is necessary for the assembly of the catalytic sector of the enzyme and is likely to have a specific function in its catalytic activity.</text>
</comment>
<dbReference type="Proteomes" id="UP000240830">
    <property type="component" value="Unassembled WGS sequence"/>
</dbReference>
<proteinExistence type="inferred from homology"/>
<comment type="caution">
    <text evidence="7">The sequence shown here is derived from an EMBL/GenBank/DDBJ whole genome shotgun (WGS) entry which is preliminary data.</text>
</comment>
<evidence type="ECO:0000256" key="4">
    <source>
        <dbReference type="ARBA" id="ARBA00023065"/>
    </source>
</evidence>
<dbReference type="InterPro" id="IPR004907">
    <property type="entry name" value="ATPase_V1-cplx_csu"/>
</dbReference>
<keyword evidence="3 6" id="KW-0375">Hydrogen ion transport</keyword>
<gene>
    <name evidence="7" type="ORF">PSACC_02485</name>
</gene>
<dbReference type="PANTHER" id="PTHR10137">
    <property type="entry name" value="V-TYPE PROTON ATPASE SUBUNIT C"/>
    <property type="match status" value="1"/>
</dbReference>
<dbReference type="SUPFAM" id="SSF118203">
    <property type="entry name" value="Vacuolar ATP synthase subunit C"/>
    <property type="match status" value="1"/>
</dbReference>
<dbReference type="GO" id="GO:0046961">
    <property type="term" value="F:proton-transporting ATPase activity, rotational mechanism"/>
    <property type="evidence" value="ECO:0007669"/>
    <property type="project" value="InterPro"/>
</dbReference>
<dbReference type="EMBL" id="MTSL01000165">
    <property type="protein sequence ID" value="PJF17703.1"/>
    <property type="molecule type" value="Genomic_DNA"/>
</dbReference>
<dbReference type="AlphaFoldDB" id="A0A2H9TIX5"/>
<reference evidence="7 8" key="1">
    <citation type="submission" date="2016-10" db="EMBL/GenBank/DDBJ databases">
        <title>The genome of Paramicrosporidium saccamoebae is the missing link in understanding Cryptomycota and Microsporidia evolution.</title>
        <authorList>
            <person name="Quandt C.A."/>
            <person name="Beaudet D."/>
            <person name="Corsaro D."/>
            <person name="Michel R."/>
            <person name="Corradi N."/>
            <person name="James T."/>
        </authorList>
    </citation>
    <scope>NUCLEOTIDE SEQUENCE [LARGE SCALE GENOMIC DNA]</scope>
    <source>
        <strain evidence="7 8">KSL3</strain>
    </source>
</reference>
<dbReference type="PANTHER" id="PTHR10137:SF0">
    <property type="entry name" value="V-TYPE PROTON ATPASE SUBUNIT C"/>
    <property type="match status" value="1"/>
</dbReference>
<keyword evidence="2 6" id="KW-0813">Transport</keyword>
<dbReference type="CDD" id="cd14785">
    <property type="entry name" value="V-ATPase_C"/>
    <property type="match status" value="1"/>
</dbReference>
<dbReference type="Gene3D" id="3.30.70.100">
    <property type="match status" value="1"/>
</dbReference>
<evidence type="ECO:0000256" key="6">
    <source>
        <dbReference type="RuleBase" id="RU364010"/>
    </source>
</evidence>
<sequence>MPTFPHGRPPTYPPPATKVARMSGSSSSMFWLLALPLKHREVVTHNNSLVDEDRNILYSFLKDKLSVSSDVAEVHQFAFPEFKVGTLDSLVAAGEDLSKMDPVLETTVNRLVSNFRGLLNGDSEQLRSSLVVNEVATPEAYVKSFQWNVMKYRTDKTVTEIADTIVQETQQIESLLKARLNAYSQAKSSVAAAERKNTGTFLTKDLGSLVTAKDFIEPSEFMQTLLVVVTAPEKKRWEAIYEHLSEMVVPRSSRLLAEEDGYALYNVTVFNKVKDEFIKAASAERFTVREYDYDENRQQEIQEADQAMQSDMKAQWASLVRLLKTNFGELFSAWMHLKVLRLFVESVLQYGLPPYFLSLTLKPGAGKDSTKGEKKLRLALLQNLEQLHLPGISPIDIAAALQSAASSTMESAEEAELWTALNMANGDQDPFVKVSLQWSIQ</sequence>
<keyword evidence="8" id="KW-1185">Reference proteome</keyword>
<evidence type="ECO:0000256" key="3">
    <source>
        <dbReference type="ARBA" id="ARBA00022781"/>
    </source>
</evidence>
<dbReference type="FunFam" id="3.30.70.100:FF:000002">
    <property type="entry name" value="V-type proton ATPase subunit C"/>
    <property type="match status" value="1"/>
</dbReference>
<organism evidence="7 8">
    <name type="scientific">Paramicrosporidium saccamoebae</name>
    <dbReference type="NCBI Taxonomy" id="1246581"/>
    <lineage>
        <taxon>Eukaryota</taxon>
        <taxon>Fungi</taxon>
        <taxon>Fungi incertae sedis</taxon>
        <taxon>Cryptomycota</taxon>
        <taxon>Cryptomycota incertae sedis</taxon>
        <taxon>Paramicrosporidium</taxon>
    </lineage>
</organism>
<dbReference type="Gene3D" id="3.30.70.1180">
    <property type="entry name" value="Vacuolar atp synthase subunit c, domain 1"/>
    <property type="match status" value="1"/>
</dbReference>
<evidence type="ECO:0000256" key="5">
    <source>
        <dbReference type="ARBA" id="ARBA00053565"/>
    </source>
</evidence>
<evidence type="ECO:0000256" key="1">
    <source>
        <dbReference type="ARBA" id="ARBA00006138"/>
    </source>
</evidence>
<protein>
    <recommendedName>
        <fullName evidence="6">V-type proton ATPase subunit C</fullName>
    </recommendedName>
</protein>
<comment type="subunit">
    <text evidence="6">V-ATPase is a heteromultimeric enzyme composed of a peripheral catalytic V1 complex (components A to H) attached to an integral membrane V0 proton pore complex.</text>
</comment>
<dbReference type="Pfam" id="PF03223">
    <property type="entry name" value="V-ATPase_C"/>
    <property type="match status" value="1"/>
</dbReference>
<dbReference type="GO" id="GO:0000221">
    <property type="term" value="C:vacuolar proton-transporting V-type ATPase, V1 domain"/>
    <property type="evidence" value="ECO:0007669"/>
    <property type="project" value="TreeGrafter"/>
</dbReference>
<comment type="function">
    <text evidence="5">Subunit of the V1 complex of vacuolar(H+)-ATPase (V-ATPase), a multisubunit enzyme composed of a peripheral complex (V1) that hydrolyzes ATP and a membrane integral complex (V0) that translocates protons. V-ATPase is responsible for acidifying and maintaining the pH of intracellular compartments. Subunit C is necessary for the assembly of the catalytic sector of the enzyme and is likely to have a specific function in its catalytic activity. Reversibly leaves the enzyme after glucose depletion, causing the catalytic subcomplex V1 to detach from the V0 section.</text>
</comment>
<evidence type="ECO:0000313" key="7">
    <source>
        <dbReference type="EMBL" id="PJF17703.1"/>
    </source>
</evidence>
<evidence type="ECO:0000256" key="2">
    <source>
        <dbReference type="ARBA" id="ARBA00022448"/>
    </source>
</evidence>